<keyword evidence="4" id="KW-0804">Transcription</keyword>
<reference evidence="7 8" key="1">
    <citation type="submission" date="2019-12" db="EMBL/GenBank/DDBJ databases">
        <authorList>
            <person name="Dong K."/>
        </authorList>
    </citation>
    <scope>NUCLEOTIDE SEQUENCE [LARGE SCALE GENOMIC DNA]</scope>
    <source>
        <strain evidence="7 8">JCM 31225</strain>
    </source>
</reference>
<dbReference type="AlphaFoldDB" id="A0A6N8KWL7"/>
<evidence type="ECO:0000256" key="3">
    <source>
        <dbReference type="ARBA" id="ARBA00023082"/>
    </source>
</evidence>
<keyword evidence="2" id="KW-0805">Transcription regulation</keyword>
<evidence type="ECO:0000259" key="5">
    <source>
        <dbReference type="Pfam" id="PF04542"/>
    </source>
</evidence>
<evidence type="ECO:0000313" key="8">
    <source>
        <dbReference type="Proteomes" id="UP000435036"/>
    </source>
</evidence>
<dbReference type="NCBIfam" id="TIGR02937">
    <property type="entry name" value="sigma70-ECF"/>
    <property type="match status" value="1"/>
</dbReference>
<dbReference type="GO" id="GO:0016987">
    <property type="term" value="F:sigma factor activity"/>
    <property type="evidence" value="ECO:0007669"/>
    <property type="project" value="UniProtKB-KW"/>
</dbReference>
<comment type="similarity">
    <text evidence="1">Belongs to the sigma-70 factor family. ECF subfamily.</text>
</comment>
<dbReference type="InterPro" id="IPR013324">
    <property type="entry name" value="RNA_pol_sigma_r3/r4-like"/>
</dbReference>
<dbReference type="InterPro" id="IPR039425">
    <property type="entry name" value="RNA_pol_sigma-70-like"/>
</dbReference>
<proteinExistence type="inferred from homology"/>
<evidence type="ECO:0000256" key="1">
    <source>
        <dbReference type="ARBA" id="ARBA00010641"/>
    </source>
</evidence>
<dbReference type="InterPro" id="IPR036388">
    <property type="entry name" value="WH-like_DNA-bd_sf"/>
</dbReference>
<evidence type="ECO:0000313" key="7">
    <source>
        <dbReference type="EMBL" id="MVZ61129.1"/>
    </source>
</evidence>
<dbReference type="InterPro" id="IPR013325">
    <property type="entry name" value="RNA_pol_sigma_r2"/>
</dbReference>
<dbReference type="Proteomes" id="UP000435036">
    <property type="component" value="Unassembled WGS sequence"/>
</dbReference>
<keyword evidence="3" id="KW-0731">Sigma factor</keyword>
<dbReference type="InterPro" id="IPR014284">
    <property type="entry name" value="RNA_pol_sigma-70_dom"/>
</dbReference>
<dbReference type="InterPro" id="IPR013249">
    <property type="entry name" value="RNA_pol_sigma70_r4_t2"/>
</dbReference>
<feature type="domain" description="RNA polymerase sigma-70 region 2" evidence="5">
    <location>
        <begin position="23"/>
        <end position="86"/>
    </location>
</feature>
<dbReference type="GO" id="GO:0006352">
    <property type="term" value="P:DNA-templated transcription initiation"/>
    <property type="evidence" value="ECO:0007669"/>
    <property type="project" value="InterPro"/>
</dbReference>
<organism evidence="7 8">
    <name type="scientific">Sphingobacterium humi</name>
    <dbReference type="NCBI Taxonomy" id="1796905"/>
    <lineage>
        <taxon>Bacteria</taxon>
        <taxon>Pseudomonadati</taxon>
        <taxon>Bacteroidota</taxon>
        <taxon>Sphingobacteriia</taxon>
        <taxon>Sphingobacteriales</taxon>
        <taxon>Sphingobacteriaceae</taxon>
        <taxon>Sphingobacterium</taxon>
    </lineage>
</organism>
<accession>A0A6N8KWL7</accession>
<feature type="domain" description="RNA polymerase sigma factor 70 region 4 type 2" evidence="6">
    <location>
        <begin position="119"/>
        <end position="167"/>
    </location>
</feature>
<evidence type="ECO:0000259" key="6">
    <source>
        <dbReference type="Pfam" id="PF08281"/>
    </source>
</evidence>
<dbReference type="PANTHER" id="PTHR43133:SF46">
    <property type="entry name" value="RNA POLYMERASE SIGMA-70 FACTOR ECF SUBFAMILY"/>
    <property type="match status" value="1"/>
</dbReference>
<dbReference type="EMBL" id="WSQA01000002">
    <property type="protein sequence ID" value="MVZ61129.1"/>
    <property type="molecule type" value="Genomic_DNA"/>
</dbReference>
<comment type="caution">
    <text evidence="7">The sequence shown here is derived from an EMBL/GenBank/DDBJ whole genome shotgun (WGS) entry which is preliminary data.</text>
</comment>
<dbReference type="InterPro" id="IPR007627">
    <property type="entry name" value="RNA_pol_sigma70_r2"/>
</dbReference>
<dbReference type="Pfam" id="PF08281">
    <property type="entry name" value="Sigma70_r4_2"/>
    <property type="match status" value="1"/>
</dbReference>
<dbReference type="GO" id="GO:0003677">
    <property type="term" value="F:DNA binding"/>
    <property type="evidence" value="ECO:0007669"/>
    <property type="project" value="InterPro"/>
</dbReference>
<sequence>MSMNKHMYLKLKEGDLDAFQFVFNAYSAGVYNLAFRILKNKESAEEIVQETFLKVWTYRASLCEDKDIWPFIYVMAKRLCYNQLRSIKYNEEAQNELLHQMSSLSESIHSNMIDIQQVLKESVDQLPVRQRQVWIMSREEGKSHREIADELGISQNTVKNSIVQTLKILRTAFREADLIYFIFFLFFL</sequence>
<keyword evidence="8" id="KW-1185">Reference proteome</keyword>
<protein>
    <submittedName>
        <fullName evidence="7">RNA polymerase sigma-70 factor</fullName>
    </submittedName>
</protein>
<dbReference type="Gene3D" id="1.10.10.10">
    <property type="entry name" value="Winged helix-like DNA-binding domain superfamily/Winged helix DNA-binding domain"/>
    <property type="match status" value="1"/>
</dbReference>
<dbReference type="SUPFAM" id="SSF88946">
    <property type="entry name" value="Sigma2 domain of RNA polymerase sigma factors"/>
    <property type="match status" value="1"/>
</dbReference>
<evidence type="ECO:0000256" key="4">
    <source>
        <dbReference type="ARBA" id="ARBA00023163"/>
    </source>
</evidence>
<dbReference type="NCBIfam" id="TIGR02985">
    <property type="entry name" value="Sig70_bacteroi1"/>
    <property type="match status" value="1"/>
</dbReference>
<dbReference type="CDD" id="cd06171">
    <property type="entry name" value="Sigma70_r4"/>
    <property type="match status" value="1"/>
</dbReference>
<dbReference type="InterPro" id="IPR014327">
    <property type="entry name" value="RNA_pol_sigma70_bacteroid"/>
</dbReference>
<gene>
    <name evidence="7" type="ORF">GQF63_03755</name>
</gene>
<dbReference type="Gene3D" id="1.10.1740.10">
    <property type="match status" value="1"/>
</dbReference>
<dbReference type="PANTHER" id="PTHR43133">
    <property type="entry name" value="RNA POLYMERASE ECF-TYPE SIGMA FACTO"/>
    <property type="match status" value="1"/>
</dbReference>
<dbReference type="Pfam" id="PF04542">
    <property type="entry name" value="Sigma70_r2"/>
    <property type="match status" value="1"/>
</dbReference>
<dbReference type="SUPFAM" id="SSF88659">
    <property type="entry name" value="Sigma3 and sigma4 domains of RNA polymerase sigma factors"/>
    <property type="match status" value="1"/>
</dbReference>
<evidence type="ECO:0000256" key="2">
    <source>
        <dbReference type="ARBA" id="ARBA00023015"/>
    </source>
</evidence>
<name>A0A6N8KWL7_9SPHI</name>